<dbReference type="GO" id="GO:0004571">
    <property type="term" value="F:mannosyl-oligosaccharide 1,2-alpha-mannosidase activity"/>
    <property type="evidence" value="ECO:0007669"/>
    <property type="project" value="InterPro"/>
</dbReference>
<keyword evidence="6" id="KW-1185">Reference proteome</keyword>
<dbReference type="GO" id="GO:0016020">
    <property type="term" value="C:membrane"/>
    <property type="evidence" value="ECO:0007669"/>
    <property type="project" value="InterPro"/>
</dbReference>
<sequence>MGNNTEFEKAVLWLSENLTFDVDARINLFECNIRVLGGLVSAHILATDPRNSLQIVKGGQQLLQSSLKGSKSCSRHNPPFHAEKALKLYLLTRPSDKSWTLIKKDRR</sequence>
<evidence type="ECO:0000313" key="6">
    <source>
        <dbReference type="Proteomes" id="UP000325577"/>
    </source>
</evidence>
<dbReference type="GO" id="GO:0044322">
    <property type="term" value="C:endoplasmic reticulum quality control compartment"/>
    <property type="evidence" value="ECO:0007669"/>
    <property type="project" value="GOC"/>
</dbReference>
<dbReference type="InterPro" id="IPR044674">
    <property type="entry name" value="EDEM1/2/3"/>
</dbReference>
<comment type="subcellular location">
    <subcellularLocation>
        <location evidence="1">Endoplasmic reticulum</location>
    </subcellularLocation>
</comment>
<protein>
    <submittedName>
        <fullName evidence="5">Uncharacterized protein</fullName>
    </submittedName>
</protein>
<dbReference type="SUPFAM" id="SSF48225">
    <property type="entry name" value="Seven-hairpin glycosidases"/>
    <property type="match status" value="1"/>
</dbReference>
<dbReference type="GO" id="GO:0005975">
    <property type="term" value="P:carbohydrate metabolic process"/>
    <property type="evidence" value="ECO:0007669"/>
    <property type="project" value="InterPro"/>
</dbReference>
<dbReference type="Proteomes" id="UP000325577">
    <property type="component" value="Linkage Group LG13"/>
</dbReference>
<evidence type="ECO:0000256" key="2">
    <source>
        <dbReference type="ARBA" id="ARBA00007658"/>
    </source>
</evidence>
<evidence type="ECO:0000256" key="4">
    <source>
        <dbReference type="ARBA" id="ARBA00023180"/>
    </source>
</evidence>
<gene>
    <name evidence="5" type="ORF">F0562_024825</name>
</gene>
<keyword evidence="4" id="KW-0325">Glycoprotein</keyword>
<dbReference type="Gene3D" id="1.50.10.10">
    <property type="match status" value="1"/>
</dbReference>
<organism evidence="5 6">
    <name type="scientific">Nyssa sinensis</name>
    <dbReference type="NCBI Taxonomy" id="561372"/>
    <lineage>
        <taxon>Eukaryota</taxon>
        <taxon>Viridiplantae</taxon>
        <taxon>Streptophyta</taxon>
        <taxon>Embryophyta</taxon>
        <taxon>Tracheophyta</taxon>
        <taxon>Spermatophyta</taxon>
        <taxon>Magnoliopsida</taxon>
        <taxon>eudicotyledons</taxon>
        <taxon>Gunneridae</taxon>
        <taxon>Pentapetalae</taxon>
        <taxon>asterids</taxon>
        <taxon>Cornales</taxon>
        <taxon>Nyssaceae</taxon>
        <taxon>Nyssa</taxon>
    </lineage>
</organism>
<dbReference type="OrthoDB" id="8118055at2759"/>
<dbReference type="GO" id="GO:0005509">
    <property type="term" value="F:calcium ion binding"/>
    <property type="evidence" value="ECO:0007669"/>
    <property type="project" value="InterPro"/>
</dbReference>
<evidence type="ECO:0000256" key="1">
    <source>
        <dbReference type="ARBA" id="ARBA00004240"/>
    </source>
</evidence>
<reference evidence="5 6" key="1">
    <citation type="submission" date="2019-09" db="EMBL/GenBank/DDBJ databases">
        <title>A chromosome-level genome assembly of the Chinese tupelo Nyssa sinensis.</title>
        <authorList>
            <person name="Yang X."/>
            <person name="Kang M."/>
            <person name="Yang Y."/>
            <person name="Xiong H."/>
            <person name="Wang M."/>
            <person name="Zhang Z."/>
            <person name="Wang Z."/>
            <person name="Wu H."/>
            <person name="Ma T."/>
            <person name="Liu J."/>
            <person name="Xi Z."/>
        </authorList>
    </citation>
    <scope>NUCLEOTIDE SEQUENCE [LARGE SCALE GENOMIC DNA]</scope>
    <source>
        <strain evidence="5">J267</strain>
        <tissue evidence="5">Leaf</tissue>
    </source>
</reference>
<dbReference type="PANTHER" id="PTHR45679:SF5">
    <property type="entry name" value="ER DEGRADATION-ENHANCING ALPHA-MANNOSIDASE-LIKE PROTEIN 1"/>
    <property type="match status" value="1"/>
</dbReference>
<name>A0A5J5BG90_9ASTE</name>
<accession>A0A5J5BG90</accession>
<dbReference type="Pfam" id="PF01532">
    <property type="entry name" value="Glyco_hydro_47"/>
    <property type="match status" value="1"/>
</dbReference>
<keyword evidence="3" id="KW-0256">Endoplasmic reticulum</keyword>
<dbReference type="PANTHER" id="PTHR45679">
    <property type="entry name" value="ER DEGRADATION-ENHANCING ALPHA-MANNOSIDASE-LIKE PROTEIN 2"/>
    <property type="match status" value="1"/>
</dbReference>
<dbReference type="InterPro" id="IPR012341">
    <property type="entry name" value="6hp_glycosidase-like_sf"/>
</dbReference>
<dbReference type="EMBL" id="CM018036">
    <property type="protein sequence ID" value="KAA8540862.1"/>
    <property type="molecule type" value="Genomic_DNA"/>
</dbReference>
<evidence type="ECO:0000313" key="5">
    <source>
        <dbReference type="EMBL" id="KAA8540862.1"/>
    </source>
</evidence>
<dbReference type="GO" id="GO:1904380">
    <property type="term" value="P:endoplasmic reticulum mannose trimming"/>
    <property type="evidence" value="ECO:0007669"/>
    <property type="project" value="InterPro"/>
</dbReference>
<proteinExistence type="inferred from homology"/>
<dbReference type="AlphaFoldDB" id="A0A5J5BG90"/>
<evidence type="ECO:0000256" key="3">
    <source>
        <dbReference type="ARBA" id="ARBA00022824"/>
    </source>
</evidence>
<comment type="similarity">
    <text evidence="2">Belongs to the glycosyl hydrolase 47 family.</text>
</comment>
<dbReference type="InterPro" id="IPR001382">
    <property type="entry name" value="Glyco_hydro_47"/>
</dbReference>
<dbReference type="InterPro" id="IPR036026">
    <property type="entry name" value="Seven-hairpin_glycosidases"/>
</dbReference>